<dbReference type="EMBL" id="GG745339">
    <property type="protein sequence ID" value="KNE61915.1"/>
    <property type="molecule type" value="Genomic_DNA"/>
</dbReference>
<gene>
    <name evidence="3" type="primary">CIA1</name>
    <name evidence="5" type="ORF">AMAG_07184</name>
</gene>
<dbReference type="InterPro" id="IPR001680">
    <property type="entry name" value="WD40_rpt"/>
</dbReference>
<reference evidence="5 6" key="1">
    <citation type="submission" date="2009-11" db="EMBL/GenBank/DDBJ databases">
        <title>Annotation of Allomyces macrogynus ATCC 38327.</title>
        <authorList>
            <consortium name="The Broad Institute Genome Sequencing Platform"/>
            <person name="Russ C."/>
            <person name="Cuomo C."/>
            <person name="Burger G."/>
            <person name="Gray M.W."/>
            <person name="Holland P.W.H."/>
            <person name="King N."/>
            <person name="Lang F.B.F."/>
            <person name="Roger A.J."/>
            <person name="Ruiz-Trillo I."/>
            <person name="Young S.K."/>
            <person name="Zeng Q."/>
            <person name="Gargeya S."/>
            <person name="Fitzgerald M."/>
            <person name="Haas B."/>
            <person name="Abouelleil A."/>
            <person name="Alvarado L."/>
            <person name="Arachchi H.M."/>
            <person name="Berlin A."/>
            <person name="Chapman S.B."/>
            <person name="Gearin G."/>
            <person name="Goldberg J."/>
            <person name="Griggs A."/>
            <person name="Gujja S."/>
            <person name="Hansen M."/>
            <person name="Heiman D."/>
            <person name="Howarth C."/>
            <person name="Larimer J."/>
            <person name="Lui A."/>
            <person name="MacDonald P.J.P."/>
            <person name="McCowen C."/>
            <person name="Montmayeur A."/>
            <person name="Murphy C."/>
            <person name="Neiman D."/>
            <person name="Pearson M."/>
            <person name="Priest M."/>
            <person name="Roberts A."/>
            <person name="Saif S."/>
            <person name="Shea T."/>
            <person name="Sisk P."/>
            <person name="Stolte C."/>
            <person name="Sykes S."/>
            <person name="Wortman J."/>
            <person name="Nusbaum C."/>
            <person name="Birren B."/>
        </authorList>
    </citation>
    <scope>NUCLEOTIDE SEQUENCE [LARGE SCALE GENOMIC DNA]</scope>
    <source>
        <strain evidence="5 6">ATCC 38327</strain>
    </source>
</reference>
<dbReference type="InterPro" id="IPR028608">
    <property type="entry name" value="CIAO1/Cia1"/>
</dbReference>
<proteinExistence type="inferred from homology"/>
<feature type="repeat" description="WD" evidence="4">
    <location>
        <begin position="220"/>
        <end position="261"/>
    </location>
</feature>
<comment type="function">
    <text evidence="3">Essential component of the cytosolic iron-sulfur (Fe/S) protein assembly machinery. Required for the maturation of extramitochondrial Fe/S proteins.</text>
</comment>
<feature type="repeat" description="WD" evidence="4">
    <location>
        <begin position="20"/>
        <end position="61"/>
    </location>
</feature>
<name>A0A0L0SHQ0_ALLM3</name>
<dbReference type="GO" id="GO:0016226">
    <property type="term" value="P:iron-sulfur cluster assembly"/>
    <property type="evidence" value="ECO:0007669"/>
    <property type="project" value="UniProtKB-UniRule"/>
</dbReference>
<evidence type="ECO:0000256" key="4">
    <source>
        <dbReference type="PROSITE-ProRule" id="PRU00221"/>
    </source>
</evidence>
<dbReference type="PROSITE" id="PS00678">
    <property type="entry name" value="WD_REPEATS_1"/>
    <property type="match status" value="1"/>
</dbReference>
<accession>A0A0L0SHQ0</accession>
<evidence type="ECO:0000313" key="5">
    <source>
        <dbReference type="EMBL" id="KNE61915.1"/>
    </source>
</evidence>
<organism evidence="5 6">
    <name type="scientific">Allomyces macrogynus (strain ATCC 38327)</name>
    <name type="common">Allomyces javanicus var. macrogynus</name>
    <dbReference type="NCBI Taxonomy" id="578462"/>
    <lineage>
        <taxon>Eukaryota</taxon>
        <taxon>Fungi</taxon>
        <taxon>Fungi incertae sedis</taxon>
        <taxon>Blastocladiomycota</taxon>
        <taxon>Blastocladiomycetes</taxon>
        <taxon>Blastocladiales</taxon>
        <taxon>Blastocladiaceae</taxon>
        <taxon>Allomyces</taxon>
    </lineage>
</organism>
<comment type="similarity">
    <text evidence="3">Belongs to the WD repeat CIA1 family.</text>
</comment>
<dbReference type="PANTHER" id="PTHR19920">
    <property type="entry name" value="WD40 PROTEIN CIAO1"/>
    <property type="match status" value="1"/>
</dbReference>
<dbReference type="Gene3D" id="2.130.10.10">
    <property type="entry name" value="YVTN repeat-like/Quinoprotein amine dehydrogenase"/>
    <property type="match status" value="2"/>
</dbReference>
<feature type="repeat" description="WD" evidence="4">
    <location>
        <begin position="176"/>
        <end position="208"/>
    </location>
</feature>
<dbReference type="Pfam" id="PF00400">
    <property type="entry name" value="WD40"/>
    <property type="match status" value="7"/>
</dbReference>
<feature type="repeat" description="WD" evidence="4">
    <location>
        <begin position="319"/>
        <end position="350"/>
    </location>
</feature>
<dbReference type="OrthoDB" id="284782at2759"/>
<evidence type="ECO:0000256" key="1">
    <source>
        <dbReference type="ARBA" id="ARBA00022574"/>
    </source>
</evidence>
<dbReference type="Proteomes" id="UP000054350">
    <property type="component" value="Unassembled WGS sequence"/>
</dbReference>
<evidence type="ECO:0000313" key="6">
    <source>
        <dbReference type="Proteomes" id="UP000054350"/>
    </source>
</evidence>
<feature type="repeat" description="WD" evidence="4">
    <location>
        <begin position="81"/>
        <end position="113"/>
    </location>
</feature>
<sequence length="350" mass="38907">MNQATASKPARGAPQLIAELKGHAEPVWSLSWHPSGTLLASSSSDKTVRIWGPVNAQVLSSAKSGASTLQPHAWDCKSLLDGGHKRTVRSVAFAPNGNVLATASFDATIGIWDKDPSAKESELEYDYAATLEGHENEAKAVAWSADGGLLATCSRDKSVWIWEVLEDSDFECLSVLQEHTQDVKMVKWHPTEEVLASVSYDDTIRFWKDDHDDWYCTRVVQGHESTVWGIDFDREGHHFVTCSDDLSLRVWQYDSAESIHPLTTVSNAHTRPIYSVAWNKHRPWIASAAGDNKVIIWEWTGLGLVRRHVLERPHGECDVNCVAWNPHPALAHLLATCGDDGVVRIWQMAE</sequence>
<protein>
    <recommendedName>
        <fullName evidence="3">Probable cytosolic iron-sulfur protein assembly protein 1</fullName>
    </recommendedName>
</protein>
<dbReference type="InterPro" id="IPR020472">
    <property type="entry name" value="WD40_PAC1"/>
</dbReference>
<feature type="repeat" description="WD" evidence="4">
    <location>
        <begin position="266"/>
        <end position="298"/>
    </location>
</feature>
<dbReference type="PROSITE" id="PS50294">
    <property type="entry name" value="WD_REPEATS_REGION"/>
    <property type="match status" value="7"/>
</dbReference>
<evidence type="ECO:0000256" key="2">
    <source>
        <dbReference type="ARBA" id="ARBA00022737"/>
    </source>
</evidence>
<dbReference type="GO" id="GO:0097361">
    <property type="term" value="C:cytosolic [4Fe-4S] assembly targeting complex"/>
    <property type="evidence" value="ECO:0007669"/>
    <property type="project" value="InterPro"/>
</dbReference>
<dbReference type="SMART" id="SM00320">
    <property type="entry name" value="WD40"/>
    <property type="match status" value="7"/>
</dbReference>
<feature type="repeat" description="WD" evidence="4">
    <location>
        <begin position="131"/>
        <end position="164"/>
    </location>
</feature>
<dbReference type="InterPro" id="IPR036322">
    <property type="entry name" value="WD40_repeat_dom_sf"/>
</dbReference>
<keyword evidence="6" id="KW-1185">Reference proteome</keyword>
<dbReference type="PANTHER" id="PTHR19920:SF0">
    <property type="entry name" value="CYTOSOLIC IRON-SULFUR PROTEIN ASSEMBLY PROTEIN CIAO1-RELATED"/>
    <property type="match status" value="1"/>
</dbReference>
<dbReference type="SUPFAM" id="SSF50978">
    <property type="entry name" value="WD40 repeat-like"/>
    <property type="match status" value="1"/>
</dbReference>
<dbReference type="InterPro" id="IPR015943">
    <property type="entry name" value="WD40/YVTN_repeat-like_dom_sf"/>
</dbReference>
<keyword evidence="1 4" id="KW-0853">WD repeat</keyword>
<dbReference type="PRINTS" id="PR00320">
    <property type="entry name" value="GPROTEINBRPT"/>
</dbReference>
<dbReference type="CDD" id="cd00200">
    <property type="entry name" value="WD40"/>
    <property type="match status" value="1"/>
</dbReference>
<reference evidence="6" key="2">
    <citation type="submission" date="2009-11" db="EMBL/GenBank/DDBJ databases">
        <title>The Genome Sequence of Allomyces macrogynus strain ATCC 38327.</title>
        <authorList>
            <consortium name="The Broad Institute Genome Sequencing Platform"/>
            <person name="Russ C."/>
            <person name="Cuomo C."/>
            <person name="Shea T."/>
            <person name="Young S.K."/>
            <person name="Zeng Q."/>
            <person name="Koehrsen M."/>
            <person name="Haas B."/>
            <person name="Borodovsky M."/>
            <person name="Guigo R."/>
            <person name="Alvarado L."/>
            <person name="Berlin A."/>
            <person name="Borenstein D."/>
            <person name="Chen Z."/>
            <person name="Engels R."/>
            <person name="Freedman E."/>
            <person name="Gellesch M."/>
            <person name="Goldberg J."/>
            <person name="Griggs A."/>
            <person name="Gujja S."/>
            <person name="Heiman D."/>
            <person name="Hepburn T."/>
            <person name="Howarth C."/>
            <person name="Jen D."/>
            <person name="Larson L."/>
            <person name="Lewis B."/>
            <person name="Mehta T."/>
            <person name="Park D."/>
            <person name="Pearson M."/>
            <person name="Roberts A."/>
            <person name="Saif S."/>
            <person name="Shenoy N."/>
            <person name="Sisk P."/>
            <person name="Stolte C."/>
            <person name="Sykes S."/>
            <person name="Walk T."/>
            <person name="White J."/>
            <person name="Yandava C."/>
            <person name="Burger G."/>
            <person name="Gray M.W."/>
            <person name="Holland P.W.H."/>
            <person name="King N."/>
            <person name="Lang F.B.F."/>
            <person name="Roger A.J."/>
            <person name="Ruiz-Trillo I."/>
            <person name="Lander E."/>
            <person name="Nusbaum C."/>
        </authorList>
    </citation>
    <scope>NUCLEOTIDE SEQUENCE [LARGE SCALE GENOMIC DNA]</scope>
    <source>
        <strain evidence="6">ATCC 38327</strain>
    </source>
</reference>
<dbReference type="STRING" id="578462.A0A0L0SHQ0"/>
<dbReference type="HAMAP" id="MF_03037">
    <property type="entry name" value="ciao1"/>
    <property type="match status" value="1"/>
</dbReference>
<dbReference type="InterPro" id="IPR019775">
    <property type="entry name" value="WD40_repeat_CS"/>
</dbReference>
<dbReference type="PROSITE" id="PS50082">
    <property type="entry name" value="WD_REPEATS_2"/>
    <property type="match status" value="7"/>
</dbReference>
<dbReference type="OMA" id="MPILASC"/>
<evidence type="ECO:0000256" key="3">
    <source>
        <dbReference type="HAMAP-Rule" id="MF_03037"/>
    </source>
</evidence>
<keyword evidence="2" id="KW-0677">Repeat</keyword>
<dbReference type="AlphaFoldDB" id="A0A0L0SHQ0"/>
<dbReference type="eggNOG" id="KOG0645">
    <property type="taxonomic scope" value="Eukaryota"/>
</dbReference>
<dbReference type="VEuPathDB" id="FungiDB:AMAG_07184"/>